<gene>
    <name evidence="9" type="ORF">HNQ64_004551</name>
</gene>
<dbReference type="AlphaFoldDB" id="A0A7W7YQ44"/>
<dbReference type="InterPro" id="IPR029060">
    <property type="entry name" value="PIN-like_dom_sf"/>
</dbReference>
<dbReference type="Proteomes" id="UP000534294">
    <property type="component" value="Unassembled WGS sequence"/>
</dbReference>
<keyword evidence="10" id="KW-1185">Reference proteome</keyword>
<evidence type="ECO:0000313" key="9">
    <source>
        <dbReference type="EMBL" id="MBB5040270.1"/>
    </source>
</evidence>
<keyword evidence="2" id="KW-1277">Toxin-antitoxin system</keyword>
<evidence type="ECO:0000256" key="6">
    <source>
        <dbReference type="ARBA" id="ARBA00022842"/>
    </source>
</evidence>
<dbReference type="PANTHER" id="PTHR33653">
    <property type="entry name" value="RIBONUCLEASE VAPC2"/>
    <property type="match status" value="1"/>
</dbReference>
<evidence type="ECO:0000256" key="4">
    <source>
        <dbReference type="ARBA" id="ARBA00022723"/>
    </source>
</evidence>
<evidence type="ECO:0000256" key="1">
    <source>
        <dbReference type="ARBA" id="ARBA00001946"/>
    </source>
</evidence>
<comment type="caution">
    <text evidence="9">The sequence shown here is derived from an EMBL/GenBank/DDBJ whole genome shotgun (WGS) entry which is preliminary data.</text>
</comment>
<reference evidence="9 10" key="1">
    <citation type="submission" date="2020-08" db="EMBL/GenBank/DDBJ databases">
        <title>Genomic Encyclopedia of Type Strains, Phase IV (KMG-IV): sequencing the most valuable type-strain genomes for metagenomic binning, comparative biology and taxonomic classification.</title>
        <authorList>
            <person name="Goeker M."/>
        </authorList>
    </citation>
    <scope>NUCLEOTIDE SEQUENCE [LARGE SCALE GENOMIC DNA]</scope>
    <source>
        <strain evidence="9 10">DSM 12251</strain>
    </source>
</reference>
<dbReference type="GO" id="GO:0016787">
    <property type="term" value="F:hydrolase activity"/>
    <property type="evidence" value="ECO:0007669"/>
    <property type="project" value="UniProtKB-KW"/>
</dbReference>
<protein>
    <recommendedName>
        <fullName evidence="8">PIN domain-containing protein</fullName>
    </recommendedName>
</protein>
<comment type="similarity">
    <text evidence="7">Belongs to the PINc/VapC protein family.</text>
</comment>
<dbReference type="Gene3D" id="3.40.50.1010">
    <property type="entry name" value="5'-nuclease"/>
    <property type="match status" value="1"/>
</dbReference>
<proteinExistence type="inferred from homology"/>
<evidence type="ECO:0000256" key="3">
    <source>
        <dbReference type="ARBA" id="ARBA00022722"/>
    </source>
</evidence>
<dbReference type="GO" id="GO:0004518">
    <property type="term" value="F:nuclease activity"/>
    <property type="evidence" value="ECO:0007669"/>
    <property type="project" value="UniProtKB-KW"/>
</dbReference>
<comment type="cofactor">
    <cofactor evidence="1">
        <name>Mg(2+)</name>
        <dbReference type="ChEBI" id="CHEBI:18420"/>
    </cofactor>
</comment>
<evidence type="ECO:0000256" key="2">
    <source>
        <dbReference type="ARBA" id="ARBA00022649"/>
    </source>
</evidence>
<keyword evidence="5" id="KW-0378">Hydrolase</keyword>
<evidence type="ECO:0000259" key="8">
    <source>
        <dbReference type="Pfam" id="PF01850"/>
    </source>
</evidence>
<dbReference type="RefSeq" id="WP_184212813.1">
    <property type="nucleotide sequence ID" value="NZ_JACHIF010000012.1"/>
</dbReference>
<sequence>MTYLADANLICEPTKLRASEKACHWLEEHDAEIVIDAVVLAEICDGIAALPEGRKKRDLEQWFERLRGSVTCLPWSDETAIVWAGLHQDIRRSGFTVGIKDTMIAASAKLHGLTVATRNINDFARCGVTVLNPFD</sequence>
<evidence type="ECO:0000256" key="5">
    <source>
        <dbReference type="ARBA" id="ARBA00022801"/>
    </source>
</evidence>
<evidence type="ECO:0000256" key="7">
    <source>
        <dbReference type="ARBA" id="ARBA00038093"/>
    </source>
</evidence>
<keyword evidence="3" id="KW-0540">Nuclease</keyword>
<dbReference type="GO" id="GO:0046872">
    <property type="term" value="F:metal ion binding"/>
    <property type="evidence" value="ECO:0007669"/>
    <property type="project" value="UniProtKB-KW"/>
</dbReference>
<feature type="domain" description="PIN" evidence="8">
    <location>
        <begin position="5"/>
        <end position="125"/>
    </location>
</feature>
<name>A0A7W7YQ44_9BACT</name>
<dbReference type="Pfam" id="PF01850">
    <property type="entry name" value="PIN"/>
    <property type="match status" value="1"/>
</dbReference>
<dbReference type="InterPro" id="IPR002716">
    <property type="entry name" value="PIN_dom"/>
</dbReference>
<dbReference type="PANTHER" id="PTHR33653:SF1">
    <property type="entry name" value="RIBONUCLEASE VAPC2"/>
    <property type="match status" value="1"/>
</dbReference>
<keyword evidence="6" id="KW-0460">Magnesium</keyword>
<evidence type="ECO:0000313" key="10">
    <source>
        <dbReference type="Proteomes" id="UP000534294"/>
    </source>
</evidence>
<dbReference type="InterPro" id="IPR050556">
    <property type="entry name" value="Type_II_TA_system_RNase"/>
</dbReference>
<accession>A0A7W7YQ44</accession>
<dbReference type="EMBL" id="JACHIF010000012">
    <property type="protein sequence ID" value="MBB5040270.1"/>
    <property type="molecule type" value="Genomic_DNA"/>
</dbReference>
<dbReference type="SUPFAM" id="SSF88723">
    <property type="entry name" value="PIN domain-like"/>
    <property type="match status" value="1"/>
</dbReference>
<keyword evidence="4" id="KW-0479">Metal-binding</keyword>
<organism evidence="9 10">
    <name type="scientific">Prosthecobacter dejongeii</name>
    <dbReference type="NCBI Taxonomy" id="48465"/>
    <lineage>
        <taxon>Bacteria</taxon>
        <taxon>Pseudomonadati</taxon>
        <taxon>Verrucomicrobiota</taxon>
        <taxon>Verrucomicrobiia</taxon>
        <taxon>Verrucomicrobiales</taxon>
        <taxon>Verrucomicrobiaceae</taxon>
        <taxon>Prosthecobacter</taxon>
    </lineage>
</organism>